<accession>A0A0A9BGE9</accession>
<name>A0A0A9BGE9_ARUDO</name>
<reference evidence="1" key="1">
    <citation type="submission" date="2014-09" db="EMBL/GenBank/DDBJ databases">
        <authorList>
            <person name="Magalhaes I.L.F."/>
            <person name="Oliveira U."/>
            <person name="Santos F.R."/>
            <person name="Vidigal T.H.D.A."/>
            <person name="Brescovit A.D."/>
            <person name="Santos A.J."/>
        </authorList>
    </citation>
    <scope>NUCLEOTIDE SEQUENCE</scope>
    <source>
        <tissue evidence="1">Shoot tissue taken approximately 20 cm above the soil surface</tissue>
    </source>
</reference>
<reference evidence="1" key="2">
    <citation type="journal article" date="2015" name="Data Brief">
        <title>Shoot transcriptome of the giant reed, Arundo donax.</title>
        <authorList>
            <person name="Barrero R.A."/>
            <person name="Guerrero F.D."/>
            <person name="Moolhuijzen P."/>
            <person name="Goolsby J.A."/>
            <person name="Tidwell J."/>
            <person name="Bellgard S.E."/>
            <person name="Bellgard M.I."/>
        </authorList>
    </citation>
    <scope>NUCLEOTIDE SEQUENCE</scope>
    <source>
        <tissue evidence="1">Shoot tissue taken approximately 20 cm above the soil surface</tissue>
    </source>
</reference>
<proteinExistence type="predicted"/>
<protein>
    <submittedName>
        <fullName evidence="1">Uncharacterized protein</fullName>
    </submittedName>
</protein>
<evidence type="ECO:0000313" key="1">
    <source>
        <dbReference type="EMBL" id="JAD58377.1"/>
    </source>
</evidence>
<sequence length="37" mass="3961">MSLAATSSCEAYLPNFSTSTIFSNTCAFSAMYTRKAS</sequence>
<dbReference type="AlphaFoldDB" id="A0A0A9BGE9"/>
<organism evidence="1">
    <name type="scientific">Arundo donax</name>
    <name type="common">Giant reed</name>
    <name type="synonym">Donax arundinaceus</name>
    <dbReference type="NCBI Taxonomy" id="35708"/>
    <lineage>
        <taxon>Eukaryota</taxon>
        <taxon>Viridiplantae</taxon>
        <taxon>Streptophyta</taxon>
        <taxon>Embryophyta</taxon>
        <taxon>Tracheophyta</taxon>
        <taxon>Spermatophyta</taxon>
        <taxon>Magnoliopsida</taxon>
        <taxon>Liliopsida</taxon>
        <taxon>Poales</taxon>
        <taxon>Poaceae</taxon>
        <taxon>PACMAD clade</taxon>
        <taxon>Arundinoideae</taxon>
        <taxon>Arundineae</taxon>
        <taxon>Arundo</taxon>
    </lineage>
</organism>
<dbReference type="EMBL" id="GBRH01239518">
    <property type="protein sequence ID" value="JAD58377.1"/>
    <property type="molecule type" value="Transcribed_RNA"/>
</dbReference>